<organism evidence="1 2">
    <name type="scientific">Sporanaerobium hydrogeniformans</name>
    <dbReference type="NCBI Taxonomy" id="3072179"/>
    <lineage>
        <taxon>Bacteria</taxon>
        <taxon>Bacillati</taxon>
        <taxon>Bacillota</taxon>
        <taxon>Clostridia</taxon>
        <taxon>Lachnospirales</taxon>
        <taxon>Lachnospiraceae</taxon>
        <taxon>Sporanaerobium</taxon>
    </lineage>
</organism>
<protein>
    <submittedName>
        <fullName evidence="1">Stage V sporulation protein AB</fullName>
    </submittedName>
</protein>
<proteinExistence type="predicted"/>
<gene>
    <name evidence="1" type="ORF">CS063_03575</name>
</gene>
<comment type="caution">
    <text evidence="1">The sequence shown here is derived from an EMBL/GenBank/DDBJ whole genome shotgun (WGS) entry which is preliminary data.</text>
</comment>
<keyword evidence="2" id="KW-1185">Reference proteome</keyword>
<sequence>MKEGFILILRILLGFGTGLFISGGVVAFISIIGIVPIMAHRTGTKHYMFYYETAIMIGAVLGSIFAIWEPYVPLGKMIISILAFGYGIFLGVLIIALAEVLDVFPITNRIIQLKKGIYFVVFAIALGKLVGSLCYYFYPIFLEII</sequence>
<name>A0AC61DEP5_9FIRM</name>
<evidence type="ECO:0000313" key="2">
    <source>
        <dbReference type="Proteomes" id="UP000224460"/>
    </source>
</evidence>
<reference evidence="1" key="1">
    <citation type="submission" date="2017-10" db="EMBL/GenBank/DDBJ databases">
        <title>Genome sequence of cellulolytic Lachnospiraceae bacterium XHS1971 isolated from hotspring sediment.</title>
        <authorList>
            <person name="Vasudevan G."/>
            <person name="Joshi A.J."/>
            <person name="Hivarkar S."/>
            <person name="Lanjekar V.B."/>
            <person name="Dhakephalkar P.K."/>
            <person name="Dagar S."/>
        </authorList>
    </citation>
    <scope>NUCLEOTIDE SEQUENCE</scope>
    <source>
        <strain evidence="1">XHS1971</strain>
    </source>
</reference>
<dbReference type="EMBL" id="PEDL01000002">
    <property type="protein sequence ID" value="PHV71656.1"/>
    <property type="molecule type" value="Genomic_DNA"/>
</dbReference>
<dbReference type="Proteomes" id="UP000224460">
    <property type="component" value="Unassembled WGS sequence"/>
</dbReference>
<accession>A0AC61DEP5</accession>
<evidence type="ECO:0000313" key="1">
    <source>
        <dbReference type="EMBL" id="PHV71656.1"/>
    </source>
</evidence>